<name>A0A6G1KRA5_9PLEO</name>
<reference evidence="1" key="1">
    <citation type="journal article" date="2020" name="Stud. Mycol.">
        <title>101 Dothideomycetes genomes: a test case for predicting lifestyles and emergence of pathogens.</title>
        <authorList>
            <person name="Haridas S."/>
            <person name="Albert R."/>
            <person name="Binder M."/>
            <person name="Bloem J."/>
            <person name="Labutti K."/>
            <person name="Salamov A."/>
            <person name="Andreopoulos B."/>
            <person name="Baker S."/>
            <person name="Barry K."/>
            <person name="Bills G."/>
            <person name="Bluhm B."/>
            <person name="Cannon C."/>
            <person name="Castanera R."/>
            <person name="Culley D."/>
            <person name="Daum C."/>
            <person name="Ezra D."/>
            <person name="Gonzalez J."/>
            <person name="Henrissat B."/>
            <person name="Kuo A."/>
            <person name="Liang C."/>
            <person name="Lipzen A."/>
            <person name="Lutzoni F."/>
            <person name="Magnuson J."/>
            <person name="Mondo S."/>
            <person name="Nolan M."/>
            <person name="Ohm R."/>
            <person name="Pangilinan J."/>
            <person name="Park H.-J."/>
            <person name="Ramirez L."/>
            <person name="Alfaro M."/>
            <person name="Sun H."/>
            <person name="Tritt A."/>
            <person name="Yoshinaga Y."/>
            <person name="Zwiers L.-H."/>
            <person name="Turgeon B."/>
            <person name="Goodwin S."/>
            <person name="Spatafora J."/>
            <person name="Crous P."/>
            <person name="Grigoriev I."/>
        </authorList>
    </citation>
    <scope>NUCLEOTIDE SEQUENCE</scope>
    <source>
        <strain evidence="1">CBS 279.74</strain>
    </source>
</reference>
<dbReference type="Proteomes" id="UP000799428">
    <property type="component" value="Unassembled WGS sequence"/>
</dbReference>
<dbReference type="EMBL" id="MU005764">
    <property type="protein sequence ID" value="KAF2715340.1"/>
    <property type="molecule type" value="Genomic_DNA"/>
</dbReference>
<accession>A0A6G1KRA5</accession>
<keyword evidence="2" id="KW-1185">Reference proteome</keyword>
<dbReference type="AlphaFoldDB" id="A0A6G1KRA5"/>
<proteinExistence type="predicted"/>
<gene>
    <name evidence="1" type="ORF">K504DRAFT_457515</name>
</gene>
<sequence length="379" mass="42518">MRPDSAVLSPLPLPSTQILHGPEDPTAMITKLSLNPPTQPEFDKLHRSSTTMTQKEFFEKQAFRNSAILCDVRGTRVEYAQKMFSEEDSHEVRMVEACQNCRICVVRKRETAGADSETVRMMTSIWVFSDDNIVRMQLTLADDQMYVPYSSYFSPEKISMTVSCELEYHDVRYGTRLLKSVRTTWINYVFETTQESTLFQNELMGRTLLGTFRTEKTMRVHEKSLSGTFSYAEQMCGMENLRVWEDSDTAAVMALIHFSAHFKKGYLAFYLNSSRDPIRLKEEGCREIKIRGLKVPLERAGGGGGGGEKRREAMVAVSGKAAQGGGGGGGGGGKETKKKIVEGARIEFCTEVEKIDFLALVKQCQTRCCLDLPDLLGVN</sequence>
<dbReference type="OrthoDB" id="5404564at2759"/>
<evidence type="ECO:0000313" key="2">
    <source>
        <dbReference type="Proteomes" id="UP000799428"/>
    </source>
</evidence>
<evidence type="ECO:0000313" key="1">
    <source>
        <dbReference type="EMBL" id="KAF2715340.1"/>
    </source>
</evidence>
<protein>
    <submittedName>
        <fullName evidence="1">Uncharacterized protein</fullName>
    </submittedName>
</protein>
<organism evidence="1 2">
    <name type="scientific">Pleomassaria siparia CBS 279.74</name>
    <dbReference type="NCBI Taxonomy" id="1314801"/>
    <lineage>
        <taxon>Eukaryota</taxon>
        <taxon>Fungi</taxon>
        <taxon>Dikarya</taxon>
        <taxon>Ascomycota</taxon>
        <taxon>Pezizomycotina</taxon>
        <taxon>Dothideomycetes</taxon>
        <taxon>Pleosporomycetidae</taxon>
        <taxon>Pleosporales</taxon>
        <taxon>Pleomassariaceae</taxon>
        <taxon>Pleomassaria</taxon>
    </lineage>
</organism>